<reference evidence="2 3" key="1">
    <citation type="submission" date="2019-03" db="EMBL/GenBank/DDBJ databases">
        <title>Genomic Encyclopedia of Type Strains, Phase III (KMG-III): the genomes of soil and plant-associated and newly described type strains.</title>
        <authorList>
            <person name="Whitman W."/>
        </authorList>
    </citation>
    <scope>NUCLEOTIDE SEQUENCE [LARGE SCALE GENOMIC DNA]</scope>
    <source>
        <strain evidence="2 3">CECT 8976</strain>
    </source>
</reference>
<dbReference type="AlphaFoldDB" id="A0A4R7BD06"/>
<dbReference type="OrthoDB" id="9760040at2"/>
<accession>A0A4R7BD06</accession>
<evidence type="ECO:0000313" key="2">
    <source>
        <dbReference type="EMBL" id="TDR82861.1"/>
    </source>
</evidence>
<dbReference type="EMBL" id="SNZP01000001">
    <property type="protein sequence ID" value="TDR82861.1"/>
    <property type="molecule type" value="Genomic_DNA"/>
</dbReference>
<gene>
    <name evidence="2" type="ORF">DFP86_101251</name>
</gene>
<sequence length="604" mass="67963">MKLRIATLLVLSAFLYTGSAIVLAADAPATAPAQATQAVNPAGQQLRALADEYYRASLVLNPLAAPDMGVYSYNDQFGDYLSDAWIAQSKALEQKYLDQVKAIDRASLSADDRITYDMFRYDREIALRGFDFPFWYLPLNHFDSRASTFADQGGGDGSVTFATVKDYQDFLKKMDGFAAWSHAAIARMREGQAHGVTLPKPLADILQQQLRGYVTAKVEDSGFWKPIANMPKDFSPADRAQLTAAYRDKIANVVDPAYLQMADFLKHDYKARKTLGYGSLPNGQAWYQYKSDSNTTTSLPVAQIHEMGKKEVARILLEMNQMRTQYGFKGDLKAFWKYLQSDPKFFWTDPKQEIADYEAFRDKIYPRLPLFFNLMPKAQYEVRPVSKETEDTAGVAYYNPGTPDGSRPGIFYVNTKPGQQLPKWSMETLAIHEAAPGHHFQISLKQEQQNEPEYRKFASYNAFEEGWAVYCESIGRELGMEKDPLQYFGKLNEEMLRAMRLVVDTGLHAKGWSIKQAEQYMHNNSALGAGDVHSEVRRYLAIPGQALSYKVGQLTIAKLRADSKAALGDKFDVRAFHDQVLSTGSLPLAVLQTKVQDWVAASQK</sequence>
<organism evidence="2 3">
    <name type="scientific">Paludibacterium purpuratum</name>
    <dbReference type="NCBI Taxonomy" id="1144873"/>
    <lineage>
        <taxon>Bacteria</taxon>
        <taxon>Pseudomonadati</taxon>
        <taxon>Pseudomonadota</taxon>
        <taxon>Betaproteobacteria</taxon>
        <taxon>Neisseriales</taxon>
        <taxon>Chromobacteriaceae</taxon>
        <taxon>Paludibacterium</taxon>
    </lineage>
</organism>
<evidence type="ECO:0000313" key="3">
    <source>
        <dbReference type="Proteomes" id="UP000295611"/>
    </source>
</evidence>
<feature type="signal peptide" evidence="1">
    <location>
        <begin position="1"/>
        <end position="24"/>
    </location>
</feature>
<dbReference type="PANTHER" id="PTHR33361">
    <property type="entry name" value="GLR0591 PROTEIN"/>
    <property type="match status" value="1"/>
</dbReference>
<keyword evidence="3" id="KW-1185">Reference proteome</keyword>
<protein>
    <submittedName>
        <fullName evidence="2">Uncharacterized protein (DUF885 family)</fullName>
    </submittedName>
</protein>
<name>A0A4R7BD06_9NEIS</name>
<dbReference type="PANTHER" id="PTHR33361:SF16">
    <property type="entry name" value="DUF885 DOMAIN-CONTAINING PROTEIN"/>
    <property type="match status" value="1"/>
</dbReference>
<proteinExistence type="predicted"/>
<comment type="caution">
    <text evidence="2">The sequence shown here is derived from an EMBL/GenBank/DDBJ whole genome shotgun (WGS) entry which is preliminary data.</text>
</comment>
<dbReference type="InterPro" id="IPR010281">
    <property type="entry name" value="DUF885"/>
</dbReference>
<dbReference type="RefSeq" id="WP_133678182.1">
    <property type="nucleotide sequence ID" value="NZ_SNZP01000001.1"/>
</dbReference>
<evidence type="ECO:0000256" key="1">
    <source>
        <dbReference type="SAM" id="SignalP"/>
    </source>
</evidence>
<feature type="chain" id="PRO_5020894658" evidence="1">
    <location>
        <begin position="25"/>
        <end position="604"/>
    </location>
</feature>
<dbReference type="Proteomes" id="UP000295611">
    <property type="component" value="Unassembled WGS sequence"/>
</dbReference>
<keyword evidence="1" id="KW-0732">Signal</keyword>
<dbReference type="Pfam" id="PF05960">
    <property type="entry name" value="DUF885"/>
    <property type="match status" value="1"/>
</dbReference>